<dbReference type="GO" id="GO:0008168">
    <property type="term" value="F:methyltransferase activity"/>
    <property type="evidence" value="ECO:0007669"/>
    <property type="project" value="UniProtKB-KW"/>
</dbReference>
<dbReference type="CDD" id="cd02440">
    <property type="entry name" value="AdoMet_MTases"/>
    <property type="match status" value="1"/>
</dbReference>
<proteinExistence type="predicted"/>
<evidence type="ECO:0000259" key="1">
    <source>
        <dbReference type="Pfam" id="PF13649"/>
    </source>
</evidence>
<organism evidence="2 3">
    <name type="scientific">Lojkania enalia</name>
    <dbReference type="NCBI Taxonomy" id="147567"/>
    <lineage>
        <taxon>Eukaryota</taxon>
        <taxon>Fungi</taxon>
        <taxon>Dikarya</taxon>
        <taxon>Ascomycota</taxon>
        <taxon>Pezizomycotina</taxon>
        <taxon>Dothideomycetes</taxon>
        <taxon>Pleosporomycetidae</taxon>
        <taxon>Pleosporales</taxon>
        <taxon>Pleosporales incertae sedis</taxon>
        <taxon>Lojkania</taxon>
    </lineage>
</organism>
<dbReference type="OrthoDB" id="2013972at2759"/>
<keyword evidence="3" id="KW-1185">Reference proteome</keyword>
<sequence length="274" mass="30446">MFVPKQAIIKDAHLYADLVTNYTQDIAEKALDLIPPISKPLVVHDNGCGTGEVTRALMARNPPNITIKANDIEEEYVEMYAAEAKNHKWPAEAFKMPSESLDFPDNMFDLTVANYVIFLTPDDGVPAMREVYRTLKPGGTVVYTSWAQLPLILAVRKASLATRSPDAAAVKELPPKWESGTTLAAIAEQAGFEKIRIEKLTQKVPIKSLRLFAQLTWSWLGCPLSTGWTEADEENWDKALDTFVDECESGGLFEKLESGEWNMKTIANVVIATK</sequence>
<keyword evidence="2" id="KW-0489">Methyltransferase</keyword>
<dbReference type="InterPro" id="IPR041698">
    <property type="entry name" value="Methyltransf_25"/>
</dbReference>
<evidence type="ECO:0000313" key="3">
    <source>
        <dbReference type="Proteomes" id="UP000800093"/>
    </source>
</evidence>
<dbReference type="Pfam" id="PF13649">
    <property type="entry name" value="Methyltransf_25"/>
    <property type="match status" value="1"/>
</dbReference>
<dbReference type="AlphaFoldDB" id="A0A9P4KCM2"/>
<dbReference type="SUPFAM" id="SSF53335">
    <property type="entry name" value="S-adenosyl-L-methionine-dependent methyltransferases"/>
    <property type="match status" value="1"/>
</dbReference>
<evidence type="ECO:0000313" key="2">
    <source>
        <dbReference type="EMBL" id="KAF2265218.1"/>
    </source>
</evidence>
<dbReference type="InterPro" id="IPR029063">
    <property type="entry name" value="SAM-dependent_MTases_sf"/>
</dbReference>
<dbReference type="PANTHER" id="PTHR43591">
    <property type="entry name" value="METHYLTRANSFERASE"/>
    <property type="match status" value="1"/>
</dbReference>
<dbReference type="GO" id="GO:0032259">
    <property type="term" value="P:methylation"/>
    <property type="evidence" value="ECO:0007669"/>
    <property type="project" value="UniProtKB-KW"/>
</dbReference>
<reference evidence="3" key="1">
    <citation type="journal article" date="2020" name="Stud. Mycol.">
        <title>101 Dothideomycetes genomes: A test case for predicting lifestyles and emergence of pathogens.</title>
        <authorList>
            <person name="Haridas S."/>
            <person name="Albert R."/>
            <person name="Binder M."/>
            <person name="Bloem J."/>
            <person name="LaButti K."/>
            <person name="Salamov A."/>
            <person name="Andreopoulos B."/>
            <person name="Baker S."/>
            <person name="Barry K."/>
            <person name="Bills G."/>
            <person name="Bluhm B."/>
            <person name="Cannon C."/>
            <person name="Castanera R."/>
            <person name="Culley D."/>
            <person name="Daum C."/>
            <person name="Ezra D."/>
            <person name="Gonzalez J."/>
            <person name="Henrissat B."/>
            <person name="Kuo A."/>
            <person name="Liang C."/>
            <person name="Lipzen A."/>
            <person name="Lutzoni F."/>
            <person name="Magnuson J."/>
            <person name="Mondo S."/>
            <person name="Nolan M."/>
            <person name="Ohm R."/>
            <person name="Pangilinan J."/>
            <person name="Park H.-J."/>
            <person name="Ramirez L."/>
            <person name="Alfaro M."/>
            <person name="Sun H."/>
            <person name="Tritt A."/>
            <person name="Yoshinaga Y."/>
            <person name="Zwiers L.-H."/>
            <person name="Turgeon B."/>
            <person name="Goodwin S."/>
            <person name="Spatafora J."/>
            <person name="Crous P."/>
            <person name="Grigoriev I."/>
        </authorList>
    </citation>
    <scope>NUCLEOTIDE SEQUENCE [LARGE SCALE GENOMIC DNA]</scope>
    <source>
        <strain evidence="3">CBS 304.66</strain>
    </source>
</reference>
<dbReference type="Proteomes" id="UP000800093">
    <property type="component" value="Unassembled WGS sequence"/>
</dbReference>
<comment type="caution">
    <text evidence="2">The sequence shown here is derived from an EMBL/GenBank/DDBJ whole genome shotgun (WGS) entry which is preliminary data.</text>
</comment>
<feature type="domain" description="Methyltransferase" evidence="1">
    <location>
        <begin position="43"/>
        <end position="139"/>
    </location>
</feature>
<accession>A0A9P4KCM2</accession>
<dbReference type="EMBL" id="ML986610">
    <property type="protein sequence ID" value="KAF2265218.1"/>
    <property type="molecule type" value="Genomic_DNA"/>
</dbReference>
<keyword evidence="2" id="KW-0808">Transferase</keyword>
<dbReference type="Gene3D" id="3.40.50.150">
    <property type="entry name" value="Vaccinia Virus protein VP39"/>
    <property type="match status" value="1"/>
</dbReference>
<name>A0A9P4KCM2_9PLEO</name>
<gene>
    <name evidence="2" type="ORF">CC78DRAFT_462085</name>
</gene>
<protein>
    <submittedName>
        <fullName evidence="2">S-adenosyl-L-methionine-dependent methyltransferase</fullName>
    </submittedName>
</protein>